<name>A0A165HRT7_9APHY</name>
<evidence type="ECO:0000313" key="1">
    <source>
        <dbReference type="EMBL" id="KZT12098.1"/>
    </source>
</evidence>
<feature type="non-terminal residue" evidence="1">
    <location>
        <position position="216"/>
    </location>
</feature>
<dbReference type="OrthoDB" id="3267359at2759"/>
<dbReference type="InParanoid" id="A0A165HRT7"/>
<gene>
    <name evidence="1" type="ORF">LAESUDRAFT_615370</name>
</gene>
<dbReference type="EMBL" id="KV427606">
    <property type="protein sequence ID" value="KZT12098.1"/>
    <property type="molecule type" value="Genomic_DNA"/>
</dbReference>
<feature type="non-terminal residue" evidence="1">
    <location>
        <position position="1"/>
    </location>
</feature>
<dbReference type="AlphaFoldDB" id="A0A165HRT7"/>
<proteinExistence type="predicted"/>
<dbReference type="Proteomes" id="UP000076871">
    <property type="component" value="Unassembled WGS sequence"/>
</dbReference>
<dbReference type="GeneID" id="63820237"/>
<sequence length="216" mass="24588">GEPRRKTDYWAPILKEEWALLAKEERAMAAAPYIKELQAERKMKKYSVHDMEQAAFNDARGSLASIQHELMALSERTGMQTILFAVRSTPKSYGSPHVFYTDDRLSDFIEFTTKNSVADFSARMDGYVLSGVDALIKQKLSKARFLHSAFILTSLIEEGSPRPVGRLTYINFEMNITIPYRMLIKGWPLTRFCCPSDISTRMEVQLCLTAWETGTA</sequence>
<protein>
    <submittedName>
        <fullName evidence="1">Uncharacterized protein</fullName>
    </submittedName>
</protein>
<keyword evidence="2" id="KW-1185">Reference proteome</keyword>
<organism evidence="1 2">
    <name type="scientific">Laetiporus sulphureus 93-53</name>
    <dbReference type="NCBI Taxonomy" id="1314785"/>
    <lineage>
        <taxon>Eukaryota</taxon>
        <taxon>Fungi</taxon>
        <taxon>Dikarya</taxon>
        <taxon>Basidiomycota</taxon>
        <taxon>Agaricomycotina</taxon>
        <taxon>Agaricomycetes</taxon>
        <taxon>Polyporales</taxon>
        <taxon>Laetiporus</taxon>
    </lineage>
</organism>
<dbReference type="RefSeq" id="XP_040769746.1">
    <property type="nucleotide sequence ID" value="XM_040903206.1"/>
</dbReference>
<evidence type="ECO:0000313" key="2">
    <source>
        <dbReference type="Proteomes" id="UP000076871"/>
    </source>
</evidence>
<reference evidence="1 2" key="1">
    <citation type="journal article" date="2016" name="Mol. Biol. Evol.">
        <title>Comparative Genomics of Early-Diverging Mushroom-Forming Fungi Provides Insights into the Origins of Lignocellulose Decay Capabilities.</title>
        <authorList>
            <person name="Nagy L.G."/>
            <person name="Riley R."/>
            <person name="Tritt A."/>
            <person name="Adam C."/>
            <person name="Daum C."/>
            <person name="Floudas D."/>
            <person name="Sun H."/>
            <person name="Yadav J.S."/>
            <person name="Pangilinan J."/>
            <person name="Larsson K.H."/>
            <person name="Matsuura K."/>
            <person name="Barry K."/>
            <person name="Labutti K."/>
            <person name="Kuo R."/>
            <person name="Ohm R.A."/>
            <person name="Bhattacharya S.S."/>
            <person name="Shirouzu T."/>
            <person name="Yoshinaga Y."/>
            <person name="Martin F.M."/>
            <person name="Grigoriev I.V."/>
            <person name="Hibbett D.S."/>
        </authorList>
    </citation>
    <scope>NUCLEOTIDE SEQUENCE [LARGE SCALE GENOMIC DNA]</scope>
    <source>
        <strain evidence="1 2">93-53</strain>
    </source>
</reference>
<accession>A0A165HRT7</accession>
<dbReference type="STRING" id="1314785.A0A165HRT7"/>